<evidence type="ECO:0000259" key="10">
    <source>
        <dbReference type="PROSITE" id="PS50222"/>
    </source>
</evidence>
<dbReference type="GO" id="GO:0005509">
    <property type="term" value="F:calcium ion binding"/>
    <property type="evidence" value="ECO:0007669"/>
    <property type="project" value="InterPro"/>
</dbReference>
<protein>
    <submittedName>
        <fullName evidence="11">Putative mitochondrial aspartate/glutamate carrier protein</fullName>
    </submittedName>
</protein>
<dbReference type="GO" id="GO:0036444">
    <property type="term" value="P:calcium import into the mitochondrion"/>
    <property type="evidence" value="ECO:0007669"/>
    <property type="project" value="UniProtKB-ARBA"/>
</dbReference>
<dbReference type="InterPro" id="IPR018247">
    <property type="entry name" value="EF_Hand_1_Ca_BS"/>
</dbReference>
<evidence type="ECO:0000256" key="8">
    <source>
        <dbReference type="ARBA" id="ARBA00023136"/>
    </source>
</evidence>
<feature type="domain" description="EF-hand" evidence="10">
    <location>
        <begin position="403"/>
        <end position="433"/>
    </location>
</feature>
<dbReference type="Pfam" id="PF13202">
    <property type="entry name" value="EF-hand_5"/>
    <property type="match status" value="1"/>
</dbReference>
<dbReference type="EMBL" id="GADI01007936">
    <property type="protein sequence ID" value="JAA65872.1"/>
    <property type="molecule type" value="mRNA"/>
</dbReference>
<keyword evidence="7" id="KW-0496">Mitochondrion</keyword>
<dbReference type="SMART" id="SM00054">
    <property type="entry name" value="EFh"/>
    <property type="match status" value="2"/>
</dbReference>
<reference evidence="11" key="1">
    <citation type="submission" date="2012-12" db="EMBL/GenBank/DDBJ databases">
        <title>Identification and characterization of a phenylalanine ammonia-lyase gene family in Isatis indigotica Fort.</title>
        <authorList>
            <person name="Liu Q."/>
            <person name="Chen J."/>
            <person name="Zhou X."/>
            <person name="Di P."/>
            <person name="Xiao Y."/>
            <person name="Xuan H."/>
            <person name="Zhang L."/>
            <person name="Chen W."/>
        </authorList>
    </citation>
    <scope>NUCLEOTIDE SEQUENCE</scope>
    <source>
        <tissue evidence="11">Salivary gland</tissue>
    </source>
</reference>
<dbReference type="PROSITE" id="PS50222">
    <property type="entry name" value="EF_HAND_2"/>
    <property type="match status" value="2"/>
</dbReference>
<keyword evidence="6" id="KW-0809">Transit peptide</keyword>
<dbReference type="AlphaFoldDB" id="A0A0K8R3Y7"/>
<dbReference type="InterPro" id="IPR002048">
    <property type="entry name" value="EF_hand_dom"/>
</dbReference>
<evidence type="ECO:0000256" key="1">
    <source>
        <dbReference type="ARBA" id="ARBA00004273"/>
    </source>
</evidence>
<accession>A0A0K8R3Y7</accession>
<dbReference type="PROSITE" id="PS00018">
    <property type="entry name" value="EF_HAND_1"/>
    <property type="match status" value="2"/>
</dbReference>
<dbReference type="GO" id="GO:0051560">
    <property type="term" value="P:mitochondrial calcium ion homeostasis"/>
    <property type="evidence" value="ECO:0007669"/>
    <property type="project" value="TreeGrafter"/>
</dbReference>
<evidence type="ECO:0000256" key="7">
    <source>
        <dbReference type="ARBA" id="ARBA00023128"/>
    </source>
</evidence>
<feature type="domain" description="EF-hand" evidence="10">
    <location>
        <begin position="175"/>
        <end position="210"/>
    </location>
</feature>
<dbReference type="PANTHER" id="PTHR12294:SF13">
    <property type="entry name" value="MITOCHONDRIAL CALCIUM UPTAKE 3, ISOFORM D"/>
    <property type="match status" value="1"/>
</dbReference>
<evidence type="ECO:0000256" key="3">
    <source>
        <dbReference type="ARBA" id="ARBA00022737"/>
    </source>
</evidence>
<organism evidence="11">
    <name type="scientific">Ixodes ricinus</name>
    <name type="common">Common tick</name>
    <name type="synonym">Acarus ricinus</name>
    <dbReference type="NCBI Taxonomy" id="34613"/>
    <lineage>
        <taxon>Eukaryota</taxon>
        <taxon>Metazoa</taxon>
        <taxon>Ecdysozoa</taxon>
        <taxon>Arthropoda</taxon>
        <taxon>Chelicerata</taxon>
        <taxon>Arachnida</taxon>
        <taxon>Acari</taxon>
        <taxon>Parasitiformes</taxon>
        <taxon>Ixodida</taxon>
        <taxon>Ixodoidea</taxon>
        <taxon>Ixodidae</taxon>
        <taxon>Ixodinae</taxon>
        <taxon>Ixodes</taxon>
    </lineage>
</organism>
<evidence type="ECO:0000256" key="6">
    <source>
        <dbReference type="ARBA" id="ARBA00022946"/>
    </source>
</evidence>
<dbReference type="GO" id="GO:0005758">
    <property type="term" value="C:mitochondrial intermembrane space"/>
    <property type="evidence" value="ECO:0007669"/>
    <property type="project" value="UniProtKB-SubCell"/>
</dbReference>
<keyword evidence="4" id="KW-0999">Mitochondrion inner membrane</keyword>
<dbReference type="Pfam" id="PF13499">
    <property type="entry name" value="EF-hand_7"/>
    <property type="match status" value="1"/>
</dbReference>
<evidence type="ECO:0000256" key="4">
    <source>
        <dbReference type="ARBA" id="ARBA00022792"/>
    </source>
</evidence>
<comment type="subcellular location">
    <subcellularLocation>
        <location evidence="1">Mitochondrion inner membrane</location>
    </subcellularLocation>
    <subcellularLocation>
        <location evidence="2">Mitochondrion intermembrane space</location>
    </subcellularLocation>
</comment>
<keyword evidence="5" id="KW-0106">Calcium</keyword>
<keyword evidence="9" id="KW-1133">Transmembrane helix</keyword>
<dbReference type="GO" id="GO:1990246">
    <property type="term" value="C:uniplex complex"/>
    <property type="evidence" value="ECO:0007669"/>
    <property type="project" value="TreeGrafter"/>
</dbReference>
<name>A0A0K8R3Y7_IXORI</name>
<evidence type="ECO:0000256" key="2">
    <source>
        <dbReference type="ARBA" id="ARBA00004569"/>
    </source>
</evidence>
<evidence type="ECO:0000256" key="9">
    <source>
        <dbReference type="SAM" id="Phobius"/>
    </source>
</evidence>
<evidence type="ECO:0000256" key="5">
    <source>
        <dbReference type="ARBA" id="ARBA00022837"/>
    </source>
</evidence>
<evidence type="ECO:0000313" key="11">
    <source>
        <dbReference type="EMBL" id="JAA65872.1"/>
    </source>
</evidence>
<sequence>MATPIFRSQLGHLLRNVVFKRSFKSLSQKPVAKKALQVGVPMGIIGTASFAVYFLLSKKRFTVLAKRPHRESVDREDPDEHTMHLTQRERRFIRFASVEYEGQLYMTPEDFLESLTETEPRPRLHRRRLTKKELDYIIDQTPQRRYGSTKLFRNLRDNGIISYTEYLFLLSVLTKPQSGFRIAFNMFDTDGNQRVDKEEFLVVLQILVMAIFFKKSGKLGLYEEVPSDVLEKIFSTVARRGKLKTNKELPELEETERADFSSAVNTTLLVHLFGKKGTDTLKYDDFFRFMDNLQTEVLELEFTEFSRGMPTISEVDFARILLRYTYIHSANYEAYVERVKDRIPEEKGITFDQFKAFCQFLNNLDDFSIAMRMFTYANKPISQEEFHRAVKICTGHSLDPYLVDTVFQIFDADGDGFLSYKEFIAIMRDRLHRGLRSHLISTEGWEAFKVCVKGEMRAS</sequence>
<feature type="transmembrane region" description="Helical" evidence="9">
    <location>
        <begin position="35"/>
        <end position="56"/>
    </location>
</feature>
<proteinExistence type="evidence at transcript level"/>
<dbReference type="PANTHER" id="PTHR12294">
    <property type="entry name" value="EF HAND DOMAIN FAMILY A1,A2-RELATED"/>
    <property type="match status" value="1"/>
</dbReference>
<dbReference type="InterPro" id="IPR011992">
    <property type="entry name" value="EF-hand-dom_pair"/>
</dbReference>
<keyword evidence="8 9" id="KW-0472">Membrane</keyword>
<keyword evidence="9" id="KW-0812">Transmembrane</keyword>
<dbReference type="InterPro" id="IPR039800">
    <property type="entry name" value="MICU1/2/3"/>
</dbReference>
<dbReference type="SUPFAM" id="SSF47473">
    <property type="entry name" value="EF-hand"/>
    <property type="match status" value="1"/>
</dbReference>
<keyword evidence="3" id="KW-0677">Repeat</keyword>
<dbReference type="Gene3D" id="1.10.238.10">
    <property type="entry name" value="EF-hand"/>
    <property type="match status" value="2"/>
</dbReference>